<feature type="region of interest" description="Disordered" evidence="1">
    <location>
        <begin position="1"/>
        <end position="24"/>
    </location>
</feature>
<keyword evidence="2" id="KW-0472">Membrane</keyword>
<evidence type="ECO:0000313" key="3">
    <source>
        <dbReference type="EMBL" id="KAF4707721.1"/>
    </source>
</evidence>
<name>A0A7J6QHW9_PEROL</name>
<organism evidence="3 4">
    <name type="scientific">Perkinsus olseni</name>
    <name type="common">Perkinsus atlanticus</name>
    <dbReference type="NCBI Taxonomy" id="32597"/>
    <lineage>
        <taxon>Eukaryota</taxon>
        <taxon>Sar</taxon>
        <taxon>Alveolata</taxon>
        <taxon>Perkinsozoa</taxon>
        <taxon>Perkinsea</taxon>
        <taxon>Perkinsida</taxon>
        <taxon>Perkinsidae</taxon>
        <taxon>Perkinsus</taxon>
    </lineage>
</organism>
<dbReference type="AlphaFoldDB" id="A0A7J6QHW9"/>
<reference evidence="3 4" key="1">
    <citation type="submission" date="2020-04" db="EMBL/GenBank/DDBJ databases">
        <title>Perkinsus olseni comparative genomics.</title>
        <authorList>
            <person name="Bogema D.R."/>
        </authorList>
    </citation>
    <scope>NUCLEOTIDE SEQUENCE [LARGE SCALE GENOMIC DNA]</scope>
    <source>
        <strain evidence="3 4">ATCC PRA-207</strain>
    </source>
</reference>
<proteinExistence type="predicted"/>
<keyword evidence="4" id="KW-1185">Reference proteome</keyword>
<dbReference type="Proteomes" id="UP000553632">
    <property type="component" value="Unassembled WGS sequence"/>
</dbReference>
<keyword evidence="2" id="KW-1133">Transmembrane helix</keyword>
<protein>
    <submittedName>
        <fullName evidence="3">Uncharacterized protein</fullName>
    </submittedName>
</protein>
<comment type="caution">
    <text evidence="3">The sequence shown here is derived from an EMBL/GenBank/DDBJ whole genome shotgun (WGS) entry which is preliminary data.</text>
</comment>
<evidence type="ECO:0000256" key="1">
    <source>
        <dbReference type="SAM" id="MobiDB-lite"/>
    </source>
</evidence>
<dbReference type="EMBL" id="JABANO010032941">
    <property type="protein sequence ID" value="KAF4707721.1"/>
    <property type="molecule type" value="Genomic_DNA"/>
</dbReference>
<accession>A0A7J6QHW9</accession>
<sequence length="237" mass="26511">MNTSVGEYDPLDTPSGFLRWSRPAPEEPSQVRRLSRGLKATTKRYPAHHLVTWALLLGLPLALLLWYIWTFLTIAYRLPSVLEISIESMAMEQHVWCGMISLYTGLQYCARGTIDLRIRNRLWVDLTVVGADVELDALLVTISQINHRFDGSVTIGGPIDVKSMSESVFPLPAVLLAYSYTGNLARKVSDHSIKVELHALGYYFGSWIYVGGVQFPPNLALPPQPSSRRASQHSLES</sequence>
<evidence type="ECO:0000313" key="4">
    <source>
        <dbReference type="Proteomes" id="UP000553632"/>
    </source>
</evidence>
<gene>
    <name evidence="3" type="ORF">FOZ63_002531</name>
</gene>
<feature type="transmembrane region" description="Helical" evidence="2">
    <location>
        <begin position="50"/>
        <end position="69"/>
    </location>
</feature>
<evidence type="ECO:0000256" key="2">
    <source>
        <dbReference type="SAM" id="Phobius"/>
    </source>
</evidence>
<keyword evidence="2" id="KW-0812">Transmembrane</keyword>